<evidence type="ECO:0000313" key="3">
    <source>
        <dbReference type="Proteomes" id="UP000294071"/>
    </source>
</evidence>
<proteinExistence type="predicted"/>
<comment type="caution">
    <text evidence="2">The sequence shown here is derived from an EMBL/GenBank/DDBJ whole genome shotgun (WGS) entry which is preliminary data.</text>
</comment>
<evidence type="ECO:0000256" key="1">
    <source>
        <dbReference type="SAM" id="SignalP"/>
    </source>
</evidence>
<sequence>MERRTQLLVVAVAAGVVGATSVAAPTAAAPTWQPVTNVFVDLSAGGQNAHTPDVGVDAAGNATAVWSRYDGTQLVVQASSRPAGGAWSAPVDIAGGQSIFEPQVAVEPGGAATVVWRRNELGSSVVLASTRPTGGSWSPPVEVASDASRDLSQRPDFPQVAAGADGAVTATWSHFDGRAFIVQAASRQPDGTWSAPQDLSEAGARNPDVAVSASGVSTVLWTAGSRVQAITRTAGTWSAPVDLSTRAAPTTTPDVALDPAGNATAVWGGFTGASYVVETAARPAAGEWINVTSLSSPGVDASDTPQVVVDPQGRATAVWQENDGSGWIVTAATGRIGRDWSTRTALSAAGQDAWTPQVDVDADGNATAVWSLAGKKDDTARTVQAARLPARGEWTSPVDLSEPGGNAWNPALVVDADGNATTAWSRHDGAHWVVQARGLDAAGPVVTGITSRRSGARTSYSVTAHDVWSKVRTARWTFADGTTATGTSVKHRGTSTQPVRVTLTDAVGNATRCTYAGTVRCREALSAPAISSAHLEHRTIRASGGRGTVPTESELTLELSTAARVRVVVRPLAGGTPYRLSGRVKAGERSFLVPARVGRIQILRPGRYAIVVTATNKAGTSPKQRLRLRVVR</sequence>
<dbReference type="SUPFAM" id="SSF89372">
    <property type="entry name" value="Fucose-specific lectin"/>
    <property type="match status" value="1"/>
</dbReference>
<gene>
    <name evidence="2" type="ORF">EUA93_12415</name>
</gene>
<organism evidence="2 3">
    <name type="scientific">Nocardioides oleivorans</name>
    <dbReference type="NCBI Taxonomy" id="273676"/>
    <lineage>
        <taxon>Bacteria</taxon>
        <taxon>Bacillati</taxon>
        <taxon>Actinomycetota</taxon>
        <taxon>Actinomycetes</taxon>
        <taxon>Propionibacteriales</taxon>
        <taxon>Nocardioidaceae</taxon>
        <taxon>Nocardioides</taxon>
    </lineage>
</organism>
<dbReference type="OrthoDB" id="3753231at2"/>
<evidence type="ECO:0008006" key="4">
    <source>
        <dbReference type="Google" id="ProtNLM"/>
    </source>
</evidence>
<keyword evidence="3" id="KW-1185">Reference proteome</keyword>
<reference evidence="2 3" key="1">
    <citation type="submission" date="2019-01" db="EMBL/GenBank/DDBJ databases">
        <title>Novel species of Nocardioides.</title>
        <authorList>
            <person name="Liu Q."/>
            <person name="Xin Y.-H."/>
        </authorList>
    </citation>
    <scope>NUCLEOTIDE SEQUENCE [LARGE SCALE GENOMIC DNA]</scope>
    <source>
        <strain evidence="2 3">CGMCC 4.6882</strain>
    </source>
</reference>
<dbReference type="RefSeq" id="WP_129400420.1">
    <property type="nucleotide sequence ID" value="NZ_SDWT01000001.1"/>
</dbReference>
<accession>A0A4Q2S1K4</accession>
<dbReference type="AlphaFoldDB" id="A0A4Q2S1K4"/>
<dbReference type="Proteomes" id="UP000294071">
    <property type="component" value="Unassembled WGS sequence"/>
</dbReference>
<name>A0A4Q2S1K4_9ACTN</name>
<evidence type="ECO:0000313" key="2">
    <source>
        <dbReference type="EMBL" id="RYB95076.1"/>
    </source>
</evidence>
<feature type="chain" id="PRO_5038830312" description="PKD domain-containing protein" evidence="1">
    <location>
        <begin position="24"/>
        <end position="632"/>
    </location>
</feature>
<feature type="signal peptide" evidence="1">
    <location>
        <begin position="1"/>
        <end position="23"/>
    </location>
</feature>
<keyword evidence="1" id="KW-0732">Signal</keyword>
<dbReference type="EMBL" id="SDWT01000001">
    <property type="protein sequence ID" value="RYB95076.1"/>
    <property type="molecule type" value="Genomic_DNA"/>
</dbReference>
<protein>
    <recommendedName>
        <fullName evidence="4">PKD domain-containing protein</fullName>
    </recommendedName>
</protein>